<dbReference type="Proteomes" id="UP000006057">
    <property type="component" value="Chromosome"/>
</dbReference>
<dbReference type="UniPathway" id="UPA00074">
    <property type="reaction ID" value="UER00943"/>
</dbReference>
<dbReference type="PATRIC" id="fig|710421.3.peg.1326"/>
<accession>I4BFS1</accession>
<proteinExistence type="inferred from homology"/>
<comment type="catalytic activity">
    <reaction evidence="3 4">
        <text>5-carboxyamino-1-(5-phospho-D-ribosyl)imidazole + H(+) = 5-amino-1-(5-phospho-D-ribosyl)imidazole-4-carboxylate</text>
        <dbReference type="Rhea" id="RHEA:13193"/>
        <dbReference type="ChEBI" id="CHEBI:15378"/>
        <dbReference type="ChEBI" id="CHEBI:58730"/>
        <dbReference type="ChEBI" id="CHEBI:77657"/>
        <dbReference type="EC" id="5.4.99.18"/>
    </reaction>
</comment>
<keyword evidence="8" id="KW-1185">Reference proteome</keyword>
<dbReference type="PANTHER" id="PTHR23046:SF2">
    <property type="entry name" value="PHOSPHORIBOSYLAMINOIMIDAZOLE CARBOXYLASE"/>
    <property type="match status" value="1"/>
</dbReference>
<comment type="pathway">
    <text evidence="3 4">Purine metabolism; IMP biosynthesis via de novo pathway; 5-amino-1-(5-phospho-D-ribosyl)imidazole-4-carboxylate from 5-amino-1-(5-phospho-D-ribosyl)imidazole (N5-CAIR route): step 2/2.</text>
</comment>
<dbReference type="PANTHER" id="PTHR23046">
    <property type="entry name" value="PHOSPHORIBOSYLAMINOIMIDAZOLE CARBOXYLASE CATALYTIC SUBUNIT"/>
    <property type="match status" value="1"/>
</dbReference>
<dbReference type="NCBIfam" id="TIGR01162">
    <property type="entry name" value="purE"/>
    <property type="match status" value="1"/>
</dbReference>
<dbReference type="PIRSF" id="PIRSF001338">
    <property type="entry name" value="AIR_carboxylase"/>
    <property type="match status" value="1"/>
</dbReference>
<protein>
    <recommendedName>
        <fullName evidence="3 4">N5-carboxyaminoimidazole ribonucleotide mutase</fullName>
        <shortName evidence="3 4">N5-CAIR mutase</shortName>
        <ecNumber evidence="3 4">5.4.99.18</ecNumber>
    </recommendedName>
    <alternativeName>
        <fullName evidence="3">5-(carboxyamino)imidazole ribonucleotide mutase</fullName>
    </alternativeName>
</protein>
<dbReference type="EMBL" id="CP003053">
    <property type="protein sequence ID" value="AFM16128.1"/>
    <property type="molecule type" value="Genomic_DNA"/>
</dbReference>
<sequence length="166" mass="16969">MSARVGLIMGSDSDWPVMSEAAEALAEFDVPFEVGVVSAHRTPARMLSYAQDAAGRGIGVIIAGAGGAAHLPGMVASATPLPVIGVPVPLARLDGMDSLLSIVQMPAGVPVATVSIGGARNAGLLAVRILGSADAALRERMASFQQGLEEMVLAKDEALRKRLLGE</sequence>
<gene>
    <name evidence="3" type="primary">purE</name>
    <name evidence="7" type="ordered locus">Mycch_1326</name>
</gene>
<keyword evidence="1 3" id="KW-0658">Purine biosynthesis</keyword>
<dbReference type="Pfam" id="PF00731">
    <property type="entry name" value="AIRC"/>
    <property type="match status" value="1"/>
</dbReference>
<dbReference type="STRING" id="710421.Mycch_1326"/>
<dbReference type="EC" id="5.4.99.18" evidence="3 4"/>
<feature type="binding site" evidence="3 5">
    <location>
        <position position="14"/>
    </location>
    <ligand>
        <name>substrate</name>
    </ligand>
</feature>
<feature type="binding site" evidence="3 5">
    <location>
        <position position="41"/>
    </location>
    <ligand>
        <name>substrate</name>
    </ligand>
</feature>
<dbReference type="AlphaFoldDB" id="I4BFS1"/>
<name>I4BFS1_MYCCN</name>
<dbReference type="Gene3D" id="3.40.50.1970">
    <property type="match status" value="1"/>
</dbReference>
<dbReference type="InterPro" id="IPR000031">
    <property type="entry name" value="PurE_dom"/>
</dbReference>
<dbReference type="KEGG" id="mcb:Mycch_1326"/>
<dbReference type="InterPro" id="IPR024694">
    <property type="entry name" value="PurE_prokaryotes"/>
</dbReference>
<dbReference type="eggNOG" id="COG0041">
    <property type="taxonomic scope" value="Bacteria"/>
</dbReference>
<reference evidence="7 8" key="1">
    <citation type="submission" date="2012-06" db="EMBL/GenBank/DDBJ databases">
        <title>Complete sequence of chromosome of Mycobacterium chubuense NBB4.</title>
        <authorList>
            <consortium name="US DOE Joint Genome Institute"/>
            <person name="Lucas S."/>
            <person name="Han J."/>
            <person name="Lapidus A."/>
            <person name="Cheng J.-F."/>
            <person name="Goodwin L."/>
            <person name="Pitluck S."/>
            <person name="Peters L."/>
            <person name="Mikhailova N."/>
            <person name="Teshima H."/>
            <person name="Detter J.C."/>
            <person name="Han C."/>
            <person name="Tapia R."/>
            <person name="Land M."/>
            <person name="Hauser L."/>
            <person name="Kyrpides N."/>
            <person name="Ivanova N."/>
            <person name="Pagani I."/>
            <person name="Mattes T."/>
            <person name="Holmes A."/>
            <person name="Rutledge P."/>
            <person name="Paulsen I."/>
            <person name="Coleman N."/>
            <person name="Woyke T."/>
        </authorList>
    </citation>
    <scope>NUCLEOTIDE SEQUENCE [LARGE SCALE GENOMIC DNA]</scope>
    <source>
        <strain evidence="7 8">NBB4</strain>
    </source>
</reference>
<dbReference type="SUPFAM" id="SSF52255">
    <property type="entry name" value="N5-CAIR mutase (phosphoribosylaminoimidazole carboxylase, PurE)"/>
    <property type="match status" value="1"/>
</dbReference>
<evidence type="ECO:0000256" key="4">
    <source>
        <dbReference type="PIRNR" id="PIRNR001338"/>
    </source>
</evidence>
<evidence type="ECO:0000256" key="1">
    <source>
        <dbReference type="ARBA" id="ARBA00022755"/>
    </source>
</evidence>
<dbReference type="HAMAP" id="MF_01929">
    <property type="entry name" value="PurE_classI"/>
    <property type="match status" value="1"/>
</dbReference>
<evidence type="ECO:0000313" key="8">
    <source>
        <dbReference type="Proteomes" id="UP000006057"/>
    </source>
</evidence>
<evidence type="ECO:0000313" key="7">
    <source>
        <dbReference type="EMBL" id="AFM16128.1"/>
    </source>
</evidence>
<comment type="similarity">
    <text evidence="3">Belongs to the AIR carboxylase family. Class I subfamily.</text>
</comment>
<evidence type="ECO:0000259" key="6">
    <source>
        <dbReference type="SMART" id="SM01001"/>
    </source>
</evidence>
<comment type="function">
    <text evidence="3 4">Catalyzes the conversion of N5-carboxyaminoimidazole ribonucleotide (N5-CAIR) to 4-carboxy-5-aminoimidazole ribonucleotide (CAIR).</text>
</comment>
<dbReference type="HOGENOM" id="CLU_094982_1_1_11"/>
<dbReference type="GO" id="GO:0006189">
    <property type="term" value="P:'de novo' IMP biosynthetic process"/>
    <property type="evidence" value="ECO:0007669"/>
    <property type="project" value="UniProtKB-UniRule"/>
</dbReference>
<feature type="binding site" evidence="3 5">
    <location>
        <position position="11"/>
    </location>
    <ligand>
        <name>substrate</name>
    </ligand>
</feature>
<evidence type="ECO:0000256" key="3">
    <source>
        <dbReference type="HAMAP-Rule" id="MF_01929"/>
    </source>
</evidence>
<evidence type="ECO:0000256" key="5">
    <source>
        <dbReference type="PIRSR" id="PIRSR001338-1"/>
    </source>
</evidence>
<dbReference type="InterPro" id="IPR033747">
    <property type="entry name" value="PurE_ClassI"/>
</dbReference>
<keyword evidence="2 3" id="KW-0413">Isomerase</keyword>
<organism evidence="7 8">
    <name type="scientific">Mycolicibacterium chubuense (strain NBB4)</name>
    <name type="common">Mycobacterium chubuense</name>
    <dbReference type="NCBI Taxonomy" id="710421"/>
    <lineage>
        <taxon>Bacteria</taxon>
        <taxon>Bacillati</taxon>
        <taxon>Actinomycetota</taxon>
        <taxon>Actinomycetes</taxon>
        <taxon>Mycobacteriales</taxon>
        <taxon>Mycobacteriaceae</taxon>
        <taxon>Mycolicibacterium</taxon>
    </lineage>
</organism>
<evidence type="ECO:0000256" key="2">
    <source>
        <dbReference type="ARBA" id="ARBA00023235"/>
    </source>
</evidence>
<dbReference type="SMART" id="SM01001">
    <property type="entry name" value="AIRC"/>
    <property type="match status" value="1"/>
</dbReference>
<dbReference type="GO" id="GO:0034023">
    <property type="term" value="F:5-(carboxyamino)imidazole ribonucleotide mutase activity"/>
    <property type="evidence" value="ECO:0007669"/>
    <property type="project" value="UniProtKB-UniRule"/>
</dbReference>
<feature type="domain" description="PurE" evidence="6">
    <location>
        <begin position="3"/>
        <end position="152"/>
    </location>
</feature>
<dbReference type="RefSeq" id="WP_014814611.1">
    <property type="nucleotide sequence ID" value="NC_018027.1"/>
</dbReference>
<dbReference type="OrthoDB" id="9791908at2"/>